<feature type="region of interest" description="Disordered" evidence="1">
    <location>
        <begin position="32"/>
        <end position="72"/>
    </location>
</feature>
<name>L0DN39_SINAD</name>
<dbReference type="AlphaFoldDB" id="L0DN39"/>
<dbReference type="STRING" id="886293.Sinac_6592"/>
<gene>
    <name evidence="3" type="ordered locus">Sinac_6592</name>
</gene>
<evidence type="ECO:0000256" key="1">
    <source>
        <dbReference type="SAM" id="MobiDB-lite"/>
    </source>
</evidence>
<dbReference type="InterPro" id="IPR011990">
    <property type="entry name" value="TPR-like_helical_dom_sf"/>
</dbReference>
<reference evidence="3 4" key="1">
    <citation type="submission" date="2012-02" db="EMBL/GenBank/DDBJ databases">
        <title>Complete sequence of chromosome of Singulisphaera acidiphila DSM 18658.</title>
        <authorList>
            <consortium name="US DOE Joint Genome Institute (JGI-PGF)"/>
            <person name="Lucas S."/>
            <person name="Copeland A."/>
            <person name="Lapidus A."/>
            <person name="Glavina del Rio T."/>
            <person name="Dalin E."/>
            <person name="Tice H."/>
            <person name="Bruce D."/>
            <person name="Goodwin L."/>
            <person name="Pitluck S."/>
            <person name="Peters L."/>
            <person name="Ovchinnikova G."/>
            <person name="Chertkov O."/>
            <person name="Kyrpides N."/>
            <person name="Mavromatis K."/>
            <person name="Ivanova N."/>
            <person name="Brettin T."/>
            <person name="Detter J.C."/>
            <person name="Han C."/>
            <person name="Larimer F."/>
            <person name="Land M."/>
            <person name="Hauser L."/>
            <person name="Markowitz V."/>
            <person name="Cheng J.-F."/>
            <person name="Hugenholtz P."/>
            <person name="Woyke T."/>
            <person name="Wu D."/>
            <person name="Tindall B."/>
            <person name="Pomrenke H."/>
            <person name="Brambilla E."/>
            <person name="Klenk H.-P."/>
            <person name="Eisen J.A."/>
        </authorList>
    </citation>
    <scope>NUCLEOTIDE SEQUENCE [LARGE SCALE GENOMIC DNA]</scope>
    <source>
        <strain evidence="4">ATCC BAA-1392 / DSM 18658 / VKM B-2454 / MOB10</strain>
    </source>
</reference>
<protein>
    <recommendedName>
        <fullName evidence="5">Tetratricopeptide repeat protein</fullName>
    </recommendedName>
</protein>
<feature type="compositionally biased region" description="Gly residues" evidence="1">
    <location>
        <begin position="36"/>
        <end position="46"/>
    </location>
</feature>
<feature type="chain" id="PRO_5003940987" description="Tetratricopeptide repeat protein" evidence="2">
    <location>
        <begin position="27"/>
        <end position="492"/>
    </location>
</feature>
<organism evidence="3 4">
    <name type="scientific">Singulisphaera acidiphila (strain ATCC BAA-1392 / DSM 18658 / VKM B-2454 / MOB10)</name>
    <dbReference type="NCBI Taxonomy" id="886293"/>
    <lineage>
        <taxon>Bacteria</taxon>
        <taxon>Pseudomonadati</taxon>
        <taxon>Planctomycetota</taxon>
        <taxon>Planctomycetia</taxon>
        <taxon>Isosphaerales</taxon>
        <taxon>Isosphaeraceae</taxon>
        <taxon>Singulisphaera</taxon>
    </lineage>
</organism>
<feature type="signal peptide" evidence="2">
    <location>
        <begin position="1"/>
        <end position="26"/>
    </location>
</feature>
<dbReference type="OrthoDB" id="253734at2"/>
<dbReference type="EMBL" id="CP003364">
    <property type="protein sequence ID" value="AGA30667.1"/>
    <property type="molecule type" value="Genomic_DNA"/>
</dbReference>
<evidence type="ECO:0000313" key="3">
    <source>
        <dbReference type="EMBL" id="AGA30667.1"/>
    </source>
</evidence>
<feature type="region of interest" description="Disordered" evidence="1">
    <location>
        <begin position="279"/>
        <end position="298"/>
    </location>
</feature>
<evidence type="ECO:0000256" key="2">
    <source>
        <dbReference type="SAM" id="SignalP"/>
    </source>
</evidence>
<dbReference type="eggNOG" id="ENOG50340KU">
    <property type="taxonomic scope" value="Bacteria"/>
</dbReference>
<sequence>MTRARFENMVSAAVTLGFALSLPIFATAQAPSGPGLSSGSGAGTGTGMSSAIGRNPSGSISGVGPNRPLGPEAGGFVPSSGFVPLLPPGYSVPLGPGANVTFPDNQDLFSISSFSEEAGRTNPPNLSRVQPRELEFARSISDPGDRSLTLNKVASVAIFGSQMQLAHRALGEAAEAALTITDRTVHDLRLIAIINGLNNLSEALLREGKADLSLPEFNEPEEPLSKSSKVDREMLISRAELEWARAAFLATRIYNPTYHTEMLYRVVESQAFGSQTVVNEFPHDEPKDDKEPANQQKTHPLDVRADRMLVKASEDARLINRPVWRDRALVTAATAAAHSKQYARAVQISRLIPQPEVRTDALVKVAESQARGNDAEGATATYHEAANAVSSIPLDDPRAILTGVLIDNLISVGRFEDARRLIVLYPDEPRRLVALGAIAESQGFRGASESAIEWITREVPKEHQPVLYRKLRFGILAAVEQNRSRDMSNRDR</sequence>
<dbReference type="Gene3D" id="1.25.40.10">
    <property type="entry name" value="Tetratricopeptide repeat domain"/>
    <property type="match status" value="1"/>
</dbReference>
<dbReference type="KEGG" id="saci:Sinac_6592"/>
<evidence type="ECO:0000313" key="4">
    <source>
        <dbReference type="Proteomes" id="UP000010798"/>
    </source>
</evidence>
<keyword evidence="2" id="KW-0732">Signal</keyword>
<dbReference type="Proteomes" id="UP000010798">
    <property type="component" value="Chromosome"/>
</dbReference>
<accession>L0DN39</accession>
<evidence type="ECO:0008006" key="5">
    <source>
        <dbReference type="Google" id="ProtNLM"/>
    </source>
</evidence>
<feature type="compositionally biased region" description="Basic and acidic residues" evidence="1">
    <location>
        <begin position="281"/>
        <end position="292"/>
    </location>
</feature>
<dbReference type="HOGENOM" id="CLU_587638_0_0_0"/>
<keyword evidence="4" id="KW-1185">Reference proteome</keyword>
<proteinExistence type="predicted"/>